<sequence>MASEPVQPLRINKSPPQQTSPFKMSRPLSEISPMEQRRNSPSWHQPSTSPKKTAYNSDSSPFQSSPLETATSPRLFWQNRNSENSMLYGGRTGSPSPTRRSSIERLQKASRVKNSNILALEQKQEYDPTRVPKIERPLAKVQGNAFGTYSTGTFNAPDRSERPSIDFSNSQSSTSDLTMTGQRSDVSREEAISPRPLSRDDGSPIKSAMSPSKFKASFDHETGTWSADTSINERELPPGRGFHRHAKSVTFDAAPPQINEYEMATPDISSNGTNSREGSYDSLDDDDDDSILYNGMDGDLHEDSFDASLEDTDKTPVVGPDDWRGDSPMTPGRTTGQWDGSPMPESTPPAYGRQQARRSDSGNSNGDHRPLPPLPGMGHTRSHSAGSAPDSPSLSATAERMLGSHRTLPSPPPASVAKSDIQNIGNPKMTLEERLKLMMLSEDGNGKTAAEQQRERRLRRANGRDRFGSPSSEPESITSGLEADEVDDTIGDISGLDDYQLPKRISRESIMARVNGNKDSEKEFDYNFSSPVPDSPQRSATRSRSPVEREPSLDPDVPIPSTEDSMLDMDDEEESIMEGSVIINRDAATYEDDDESDILMSEYSDMDREGSFGSEGSIRRDDEIGSQYSDQIELPPLDDNEKLSDDEGAATPRGGTPVQEKSNGLTGALPDLGPKHAAFSQDFESYMVPKSEQAEVEEPKPEEIVEERSDSQRPRTPERRRMSKPEYDGSGWGEPDEFDDEEPGTPDSVVHHPVNEEQDQEPEEGDSDQIQLPSPAEVPERVATIKASGSRLKTRVSNTPSDLAAMREARRQVSVEVPIVPPIPDKHRTHTSQDLATEPIASGETTTDILDRHPSFKDRSLTLDLDLGLSLDQDFDRVIENQKRGYLMRQNTKLVTASDKDGDESWKARSAGNSPVKTSRPQSWTVEPWNSKTRRSSVRKTSGSGNHAPRGPVPPMPGQQSNATALGQVAEEEPAVEAAAPESGERGRLFVKVMGVKDLDLPIPKNERTWFSLTLDNGVHCVTTAWLELARNAPIGQEFELVVPNDLEFQLTLNVKLDKPPPIQLNGSTAKTAKPKASTFSRVFASPKKRKEMDLRQREEEERAHRDAQARQRGPPNSAYELLSPLAADDGSFARSYVCLKEHEQRCFGRPYMAEIACFNEWATEEAGFASSVKSKRGNTAVVRRAPYKIGKLEVQMLFVPRPKNSAEEDMPKSMNSCIRELKAAEERLSRNWEGHLSQQGGDCPYWRRRYFKLVGTKLTAYHEATRQPRATINLANAKRLIDDRRALTEKETLGRGGKRRRSAFAEEEEGYMFVEEGFRIRFNNGELIDFYADTAEDKEGWMKILSEVIGRGDGVVEEDANGTRSRAKWCELVLKREEQLRKRAEGRRVHSRTKSSYV</sequence>
<dbReference type="EMBL" id="CM047942">
    <property type="protein sequence ID" value="KAI9901837.1"/>
    <property type="molecule type" value="Genomic_DNA"/>
</dbReference>
<dbReference type="Proteomes" id="UP001163324">
    <property type="component" value="Chromosome 3"/>
</dbReference>
<proteinExistence type="predicted"/>
<protein>
    <submittedName>
        <fullName evidence="1">Uncharacterized protein</fullName>
    </submittedName>
</protein>
<organism evidence="1 2">
    <name type="scientific">Trichothecium roseum</name>
    <dbReference type="NCBI Taxonomy" id="47278"/>
    <lineage>
        <taxon>Eukaryota</taxon>
        <taxon>Fungi</taxon>
        <taxon>Dikarya</taxon>
        <taxon>Ascomycota</taxon>
        <taxon>Pezizomycotina</taxon>
        <taxon>Sordariomycetes</taxon>
        <taxon>Hypocreomycetidae</taxon>
        <taxon>Hypocreales</taxon>
        <taxon>Hypocreales incertae sedis</taxon>
        <taxon>Trichothecium</taxon>
    </lineage>
</organism>
<accession>A0ACC0V8N1</accession>
<evidence type="ECO:0000313" key="2">
    <source>
        <dbReference type="Proteomes" id="UP001163324"/>
    </source>
</evidence>
<gene>
    <name evidence="1" type="ORF">N3K66_003654</name>
</gene>
<keyword evidence="2" id="KW-1185">Reference proteome</keyword>
<reference evidence="1" key="1">
    <citation type="submission" date="2022-10" db="EMBL/GenBank/DDBJ databases">
        <title>Complete Genome of Trichothecium roseum strain YXFP-22015, a Plant Pathogen Isolated from Citrus.</title>
        <authorList>
            <person name="Wang Y."/>
            <person name="Zhu L."/>
        </authorList>
    </citation>
    <scope>NUCLEOTIDE SEQUENCE</scope>
    <source>
        <strain evidence="1">YXFP-22015</strain>
    </source>
</reference>
<evidence type="ECO:0000313" key="1">
    <source>
        <dbReference type="EMBL" id="KAI9901837.1"/>
    </source>
</evidence>
<comment type="caution">
    <text evidence="1">The sequence shown here is derived from an EMBL/GenBank/DDBJ whole genome shotgun (WGS) entry which is preliminary data.</text>
</comment>
<name>A0ACC0V8N1_9HYPO</name>